<evidence type="ECO:0000256" key="2">
    <source>
        <dbReference type="SAM" id="MobiDB-lite"/>
    </source>
</evidence>
<dbReference type="InterPro" id="IPR000535">
    <property type="entry name" value="MSP_dom"/>
</dbReference>
<comment type="caution">
    <text evidence="4">The sequence shown here is derived from an EMBL/GenBank/DDBJ whole genome shotgun (WGS) entry which is preliminary data.</text>
</comment>
<dbReference type="Pfam" id="PF00635">
    <property type="entry name" value="Motile_Sperm"/>
    <property type="match status" value="1"/>
</dbReference>
<dbReference type="InterPro" id="IPR008962">
    <property type="entry name" value="PapD-like_sf"/>
</dbReference>
<dbReference type="Gene3D" id="2.60.40.10">
    <property type="entry name" value="Immunoglobulins"/>
    <property type="match status" value="1"/>
</dbReference>
<dbReference type="EMBL" id="WIXE01024071">
    <property type="protein sequence ID" value="KAK5965939.1"/>
    <property type="molecule type" value="Genomic_DNA"/>
</dbReference>
<evidence type="ECO:0000259" key="3">
    <source>
        <dbReference type="PROSITE" id="PS50202"/>
    </source>
</evidence>
<proteinExistence type="predicted"/>
<keyword evidence="1" id="KW-0963">Cytoplasm</keyword>
<dbReference type="InterPro" id="IPR051774">
    <property type="entry name" value="Sperm-specific_class_P"/>
</dbReference>
<keyword evidence="1" id="KW-0206">Cytoskeleton</keyword>
<feature type="region of interest" description="Disordered" evidence="2">
    <location>
        <begin position="1"/>
        <end position="20"/>
    </location>
</feature>
<dbReference type="Proteomes" id="UP001331761">
    <property type="component" value="Unassembled WGS sequence"/>
</dbReference>
<dbReference type="PANTHER" id="PTHR22947:SF39">
    <property type="entry name" value="MSP DOMAIN-CONTAINING PROTEIN"/>
    <property type="match status" value="1"/>
</dbReference>
<organism evidence="4 5">
    <name type="scientific">Trichostrongylus colubriformis</name>
    <name type="common">Black scour worm</name>
    <dbReference type="NCBI Taxonomy" id="6319"/>
    <lineage>
        <taxon>Eukaryota</taxon>
        <taxon>Metazoa</taxon>
        <taxon>Ecdysozoa</taxon>
        <taxon>Nematoda</taxon>
        <taxon>Chromadorea</taxon>
        <taxon>Rhabditida</taxon>
        <taxon>Rhabditina</taxon>
        <taxon>Rhabditomorpha</taxon>
        <taxon>Strongyloidea</taxon>
        <taxon>Trichostrongylidae</taxon>
        <taxon>Trichostrongylus</taxon>
    </lineage>
</organism>
<gene>
    <name evidence="4" type="ORF">GCK32_004796</name>
</gene>
<name>A0AAN8I9M5_TRICO</name>
<accession>A0AAN8I9M5</accession>
<sequence>MPHKKKDKKPSHGATLTPLEKKAVEQNLHFYAIPTDPEKGEELPTDRVCYGALQKEQLEFNFDEMKWTQEEGEQTLKVTNRTPMKVAFKMKCSDNDVFWVRPVFGTMEIEEVKEITIHRKAAPPKVDKIVFCSAKFESTEPDLEAYFKKPSTVTQDKQILQIAVATQQRTSPRGTPQQQSLMQC</sequence>
<dbReference type="PANTHER" id="PTHR22947">
    <property type="entry name" value="MAJOR SPERM PROTEIN"/>
    <property type="match status" value="1"/>
</dbReference>
<reference evidence="4 5" key="1">
    <citation type="submission" date="2019-10" db="EMBL/GenBank/DDBJ databases">
        <title>Assembly and Annotation for the nematode Trichostrongylus colubriformis.</title>
        <authorList>
            <person name="Martin J."/>
        </authorList>
    </citation>
    <scope>NUCLEOTIDE SEQUENCE [LARGE SCALE GENOMIC DNA]</scope>
    <source>
        <strain evidence="4">G859</strain>
        <tissue evidence="4">Whole worm</tissue>
    </source>
</reference>
<evidence type="ECO:0000313" key="4">
    <source>
        <dbReference type="EMBL" id="KAK5965939.1"/>
    </source>
</evidence>
<dbReference type="SUPFAM" id="SSF49354">
    <property type="entry name" value="PapD-like"/>
    <property type="match status" value="1"/>
</dbReference>
<feature type="domain" description="MSP" evidence="3">
    <location>
        <begin position="32"/>
        <end position="165"/>
    </location>
</feature>
<keyword evidence="5" id="KW-1185">Reference proteome</keyword>
<protein>
    <recommendedName>
        <fullName evidence="1">Major sperm protein</fullName>
    </recommendedName>
</protein>
<comment type="function">
    <text evidence="1">Central component in molecular interactions underlying sperm crawling. Forms an extensive filament system that extends from sperm villipoda, along the leading edge of the pseudopod.</text>
</comment>
<feature type="compositionally biased region" description="Basic residues" evidence="2">
    <location>
        <begin position="1"/>
        <end position="11"/>
    </location>
</feature>
<dbReference type="InterPro" id="IPR013783">
    <property type="entry name" value="Ig-like_fold"/>
</dbReference>
<dbReference type="AlphaFoldDB" id="A0AAN8I9M5"/>
<dbReference type="PROSITE" id="PS50202">
    <property type="entry name" value="MSP"/>
    <property type="match status" value="1"/>
</dbReference>
<evidence type="ECO:0000313" key="5">
    <source>
        <dbReference type="Proteomes" id="UP001331761"/>
    </source>
</evidence>
<evidence type="ECO:0000256" key="1">
    <source>
        <dbReference type="RuleBase" id="RU003425"/>
    </source>
</evidence>